<dbReference type="AlphaFoldDB" id="A0A6N7KZC0"/>
<dbReference type="Proteomes" id="UP000450000">
    <property type="component" value="Unassembled WGS sequence"/>
</dbReference>
<evidence type="ECO:0000313" key="2">
    <source>
        <dbReference type="Proteomes" id="UP000450000"/>
    </source>
</evidence>
<gene>
    <name evidence="1" type="ORF">F7Q99_26415</name>
</gene>
<dbReference type="EMBL" id="WBOF01000001">
    <property type="protein sequence ID" value="MQS15707.1"/>
    <property type="molecule type" value="Genomic_DNA"/>
</dbReference>
<evidence type="ECO:0000313" key="1">
    <source>
        <dbReference type="EMBL" id="MQS15707.1"/>
    </source>
</evidence>
<comment type="caution">
    <text evidence="1">The sequence shown here is derived from an EMBL/GenBank/DDBJ whole genome shotgun (WGS) entry which is preliminary data.</text>
</comment>
<dbReference type="RefSeq" id="WP_153465367.1">
    <property type="nucleotide sequence ID" value="NZ_WBOF01000001.1"/>
</dbReference>
<keyword evidence="2" id="KW-1185">Reference proteome</keyword>
<dbReference type="OrthoDB" id="3480397at2"/>
<protein>
    <submittedName>
        <fullName evidence="1">Uncharacterized protein</fullName>
    </submittedName>
</protein>
<sequence>MREAALPQVPSESEGAMLSVLGTRAFLLYRVDEPEHRRRQEVGAERLDSIPALACLLGLPVGLPVPVGSLPEQTEVRDLPRGAVEWDTDLVTRRAVRPLAVDLVVVRAADPRTGLERAGRFAPFCRRAVLLDEVPCAGLDAIVAEAAFYGIGVLLDEPDGIRIALEPEAYRPLRHTAAAWHFVEELYGRLV</sequence>
<reference evidence="1 2" key="1">
    <citation type="submission" date="2019-09" db="EMBL/GenBank/DDBJ databases">
        <title>Genome Sequences of Streptomyces kaniharaensis ATCC 21070.</title>
        <authorList>
            <person name="Zhu W."/>
            <person name="De Crecy-Lagard V."/>
            <person name="Richards N.G."/>
        </authorList>
    </citation>
    <scope>NUCLEOTIDE SEQUENCE [LARGE SCALE GENOMIC DNA]</scope>
    <source>
        <strain evidence="1 2">SF-557</strain>
    </source>
</reference>
<proteinExistence type="predicted"/>
<accession>A0A6N7KZC0</accession>
<name>A0A6N7KZC0_9ACTN</name>
<organism evidence="1 2">
    <name type="scientific">Streptomyces kaniharaensis</name>
    <dbReference type="NCBI Taxonomy" id="212423"/>
    <lineage>
        <taxon>Bacteria</taxon>
        <taxon>Bacillati</taxon>
        <taxon>Actinomycetota</taxon>
        <taxon>Actinomycetes</taxon>
        <taxon>Kitasatosporales</taxon>
        <taxon>Streptomycetaceae</taxon>
        <taxon>Streptomyces</taxon>
    </lineage>
</organism>